<keyword evidence="6" id="KW-1185">Reference proteome</keyword>
<dbReference type="GO" id="GO:0003824">
    <property type="term" value="F:catalytic activity"/>
    <property type="evidence" value="ECO:0007669"/>
    <property type="project" value="InterPro"/>
</dbReference>
<evidence type="ECO:0000256" key="3">
    <source>
        <dbReference type="PROSITE-ProRule" id="PRU00464"/>
    </source>
</evidence>
<dbReference type="GO" id="GO:0009117">
    <property type="term" value="P:nucleotide metabolic process"/>
    <property type="evidence" value="ECO:0007669"/>
    <property type="project" value="TreeGrafter"/>
</dbReference>
<evidence type="ECO:0000256" key="1">
    <source>
        <dbReference type="PIRSR" id="PIRSR601310-1"/>
    </source>
</evidence>
<dbReference type="InterPro" id="IPR001310">
    <property type="entry name" value="Histidine_triad_HIT"/>
</dbReference>
<dbReference type="Proteomes" id="UP000460221">
    <property type="component" value="Unassembled WGS sequence"/>
</dbReference>
<evidence type="ECO:0000259" key="4">
    <source>
        <dbReference type="PROSITE" id="PS51084"/>
    </source>
</evidence>
<dbReference type="RefSeq" id="WP_154768104.1">
    <property type="nucleotide sequence ID" value="NZ_WLYK01000002.1"/>
</dbReference>
<proteinExistence type="predicted"/>
<dbReference type="InterPro" id="IPR036265">
    <property type="entry name" value="HIT-like_sf"/>
</dbReference>
<dbReference type="PRINTS" id="PR00332">
    <property type="entry name" value="HISTRIAD"/>
</dbReference>
<evidence type="ECO:0000256" key="2">
    <source>
        <dbReference type="PIRSR" id="PIRSR601310-3"/>
    </source>
</evidence>
<dbReference type="AlphaFoldDB" id="A0A7K1FKZ4"/>
<dbReference type="PANTHER" id="PTHR46648">
    <property type="entry name" value="HIT FAMILY PROTEIN 1"/>
    <property type="match status" value="1"/>
</dbReference>
<reference evidence="5 6" key="1">
    <citation type="submission" date="2019-11" db="EMBL/GenBank/DDBJ databases">
        <authorList>
            <person name="Jiang L.-Q."/>
        </authorList>
    </citation>
    <scope>NUCLEOTIDE SEQUENCE [LARGE SCALE GENOMIC DNA]</scope>
    <source>
        <strain evidence="5 6">YIM 132087</strain>
    </source>
</reference>
<dbReference type="Gene3D" id="3.30.428.10">
    <property type="entry name" value="HIT-like"/>
    <property type="match status" value="1"/>
</dbReference>
<dbReference type="InterPro" id="IPR011146">
    <property type="entry name" value="HIT-like"/>
</dbReference>
<protein>
    <submittedName>
        <fullName evidence="5">HIT domain-containing protein</fullName>
    </submittedName>
</protein>
<sequence length="139" mass="14885">MPSIFSRIIAGELPGTFVWQDDDVVAFLSIAPIIPGHTLVVPRQEIDIWTDLPADLLAKVTDVSAHIGRAVTTAFDAPRSGVIIAGFEVPHTHVHVFPASELGVFDFSRAQPVDPSELLAPAEKIREALRAAGRSEVAG</sequence>
<dbReference type="Pfam" id="PF01230">
    <property type="entry name" value="HIT"/>
    <property type="match status" value="1"/>
</dbReference>
<evidence type="ECO:0000313" key="5">
    <source>
        <dbReference type="EMBL" id="MTD14059.1"/>
    </source>
</evidence>
<feature type="short sequence motif" description="Histidine triad motif" evidence="2 3">
    <location>
        <begin position="91"/>
        <end position="95"/>
    </location>
</feature>
<feature type="domain" description="HIT" evidence="4">
    <location>
        <begin position="4"/>
        <end position="107"/>
    </location>
</feature>
<evidence type="ECO:0000313" key="6">
    <source>
        <dbReference type="Proteomes" id="UP000460221"/>
    </source>
</evidence>
<gene>
    <name evidence="5" type="ORF">GIS00_08890</name>
</gene>
<name>A0A7K1FKZ4_9ACTN</name>
<comment type="caution">
    <text evidence="5">The sequence shown here is derived from an EMBL/GenBank/DDBJ whole genome shotgun (WGS) entry which is preliminary data.</text>
</comment>
<dbReference type="PANTHER" id="PTHR46648:SF1">
    <property type="entry name" value="ADENOSINE 5'-MONOPHOSPHORAMIDASE HNT1"/>
    <property type="match status" value="1"/>
</dbReference>
<dbReference type="EMBL" id="WLYK01000002">
    <property type="protein sequence ID" value="MTD14059.1"/>
    <property type="molecule type" value="Genomic_DNA"/>
</dbReference>
<accession>A0A7K1FKZ4</accession>
<organism evidence="5 6">
    <name type="scientific">Nakamurella alba</name>
    <dbReference type="NCBI Taxonomy" id="2665158"/>
    <lineage>
        <taxon>Bacteria</taxon>
        <taxon>Bacillati</taxon>
        <taxon>Actinomycetota</taxon>
        <taxon>Actinomycetes</taxon>
        <taxon>Nakamurellales</taxon>
        <taxon>Nakamurellaceae</taxon>
        <taxon>Nakamurella</taxon>
    </lineage>
</organism>
<dbReference type="SUPFAM" id="SSF54197">
    <property type="entry name" value="HIT-like"/>
    <property type="match status" value="1"/>
</dbReference>
<dbReference type="PROSITE" id="PS51084">
    <property type="entry name" value="HIT_2"/>
    <property type="match status" value="1"/>
</dbReference>
<feature type="active site" description="Tele-AMP-histidine intermediate" evidence="1">
    <location>
        <position position="93"/>
    </location>
</feature>